<dbReference type="FunCoup" id="A0A2P6MZN0">
    <property type="interactions" value="91"/>
</dbReference>
<reference evidence="4 5" key="1">
    <citation type="journal article" date="2018" name="Genome Biol. Evol.">
        <title>Multiple Roots of Fruiting Body Formation in Amoebozoa.</title>
        <authorList>
            <person name="Hillmann F."/>
            <person name="Forbes G."/>
            <person name="Novohradska S."/>
            <person name="Ferling I."/>
            <person name="Riege K."/>
            <person name="Groth M."/>
            <person name="Westermann M."/>
            <person name="Marz M."/>
            <person name="Spaller T."/>
            <person name="Winckler T."/>
            <person name="Schaap P."/>
            <person name="Glockner G."/>
        </authorList>
    </citation>
    <scope>NUCLEOTIDE SEQUENCE [LARGE SCALE GENOMIC DNA]</scope>
    <source>
        <strain evidence="4 5">Jena</strain>
    </source>
</reference>
<dbReference type="AlphaFoldDB" id="A0A2P6MZN0"/>
<dbReference type="Proteomes" id="UP000241769">
    <property type="component" value="Unassembled WGS sequence"/>
</dbReference>
<organism evidence="4 5">
    <name type="scientific">Planoprotostelium fungivorum</name>
    <dbReference type="NCBI Taxonomy" id="1890364"/>
    <lineage>
        <taxon>Eukaryota</taxon>
        <taxon>Amoebozoa</taxon>
        <taxon>Evosea</taxon>
        <taxon>Variosea</taxon>
        <taxon>Cavosteliida</taxon>
        <taxon>Cavosteliaceae</taxon>
        <taxon>Planoprotostelium</taxon>
    </lineage>
</organism>
<feature type="domain" description="PH" evidence="3">
    <location>
        <begin position="144"/>
        <end position="238"/>
    </location>
</feature>
<name>A0A2P6MZN0_9EUKA</name>
<dbReference type="Gene3D" id="2.30.29.30">
    <property type="entry name" value="Pleckstrin-homology domain (PH domain)/Phosphotyrosine-binding domain (PTB)"/>
    <property type="match status" value="1"/>
</dbReference>
<dbReference type="PROSITE" id="PS50003">
    <property type="entry name" value="PH_DOMAIN"/>
    <property type="match status" value="1"/>
</dbReference>
<keyword evidence="2" id="KW-0812">Transmembrane</keyword>
<dbReference type="OrthoDB" id="16005at2759"/>
<evidence type="ECO:0000313" key="4">
    <source>
        <dbReference type="EMBL" id="PRP77169.1"/>
    </source>
</evidence>
<evidence type="ECO:0000256" key="1">
    <source>
        <dbReference type="SAM" id="MobiDB-lite"/>
    </source>
</evidence>
<feature type="region of interest" description="Disordered" evidence="1">
    <location>
        <begin position="87"/>
        <end position="128"/>
    </location>
</feature>
<dbReference type="EMBL" id="MDYQ01000276">
    <property type="protein sequence ID" value="PRP77169.1"/>
    <property type="molecule type" value="Genomic_DNA"/>
</dbReference>
<sequence length="480" mass="54796">MREYSAQINERYDLFHPYLCVSVGILSNAEIFSLRSSTRPGGSRMNSYLFAWKTISVMQEGFNGQEDPTTAMSSCGPVAKSIRFNLTDTQSHRQQEKEREEEEYESPSLPRRVTEDTSSQSPNSKPKKLIRTQSLPVQAFIKQGVYHEGFLVISSGQNLMKKSKRLFFRLDAIQLVGYSNPTSEAEKFGIGLISIKSITMPRDGQFVIFDQSDVAWTFTADDAKELATWVVRLDGLLSNLSSNSFATFISPPSDKSRLLRQLYLEDHYGGVIKYSSPDGDATEEWSYSKEGVLKCVQLVPEDDVGTVSYQWNGERFEPFGEQSFGAGHWSGVFIAWYLDEGQVYKDGLRDKYLKYFYEPREGEYRPDLPSLTVWKWSRHFLASKSNEGFWMVEGQIPEPVVMFAQMMRYTRMGHRQVEKAAEEKAKREKEGGREETKKLRNTVDLKGDIRWEIVAPMLIVVFIVSAFAVRSLIVKNSAGR</sequence>
<feature type="transmembrane region" description="Helical" evidence="2">
    <location>
        <begin position="453"/>
        <end position="473"/>
    </location>
</feature>
<gene>
    <name evidence="4" type="ORF">PROFUN_14510</name>
</gene>
<dbReference type="SUPFAM" id="SSF50729">
    <property type="entry name" value="PH domain-like"/>
    <property type="match status" value="1"/>
</dbReference>
<keyword evidence="5" id="KW-1185">Reference proteome</keyword>
<dbReference type="CDD" id="cd00821">
    <property type="entry name" value="PH"/>
    <property type="match status" value="1"/>
</dbReference>
<proteinExistence type="predicted"/>
<dbReference type="InterPro" id="IPR001849">
    <property type="entry name" value="PH_domain"/>
</dbReference>
<evidence type="ECO:0000313" key="5">
    <source>
        <dbReference type="Proteomes" id="UP000241769"/>
    </source>
</evidence>
<dbReference type="SMART" id="SM00233">
    <property type="entry name" value="PH"/>
    <property type="match status" value="1"/>
</dbReference>
<dbReference type="Pfam" id="PF00169">
    <property type="entry name" value="PH"/>
    <property type="match status" value="1"/>
</dbReference>
<evidence type="ECO:0000256" key="2">
    <source>
        <dbReference type="SAM" id="Phobius"/>
    </source>
</evidence>
<protein>
    <recommendedName>
        <fullName evidence="3">PH domain-containing protein</fullName>
    </recommendedName>
</protein>
<dbReference type="InterPro" id="IPR011993">
    <property type="entry name" value="PH-like_dom_sf"/>
</dbReference>
<keyword evidence="2" id="KW-0472">Membrane</keyword>
<evidence type="ECO:0000259" key="3">
    <source>
        <dbReference type="PROSITE" id="PS50003"/>
    </source>
</evidence>
<accession>A0A2P6MZN0</accession>
<comment type="caution">
    <text evidence="4">The sequence shown here is derived from an EMBL/GenBank/DDBJ whole genome shotgun (WGS) entry which is preliminary data.</text>
</comment>
<dbReference type="InParanoid" id="A0A2P6MZN0"/>
<keyword evidence="2" id="KW-1133">Transmembrane helix</keyword>